<keyword evidence="2" id="KW-1185">Reference proteome</keyword>
<dbReference type="Proteomes" id="UP000822688">
    <property type="component" value="Chromosome 3"/>
</dbReference>
<evidence type="ECO:0000313" key="1">
    <source>
        <dbReference type="EMBL" id="KAG0583275.1"/>
    </source>
</evidence>
<comment type="caution">
    <text evidence="1">The sequence shown here is derived from an EMBL/GenBank/DDBJ whole genome shotgun (WGS) entry which is preliminary data.</text>
</comment>
<evidence type="ECO:0000313" key="2">
    <source>
        <dbReference type="Proteomes" id="UP000822688"/>
    </source>
</evidence>
<proteinExistence type="predicted"/>
<dbReference type="AlphaFoldDB" id="A0A8T0IJR7"/>
<name>A0A8T0IJR7_CERPU</name>
<gene>
    <name evidence="1" type="ORF">KC19_3G122800</name>
</gene>
<dbReference type="EMBL" id="CM026423">
    <property type="protein sequence ID" value="KAG0583275.1"/>
    <property type="molecule type" value="Genomic_DNA"/>
</dbReference>
<reference evidence="1" key="1">
    <citation type="submission" date="2020-06" db="EMBL/GenBank/DDBJ databases">
        <title>WGS assembly of Ceratodon purpureus strain R40.</title>
        <authorList>
            <person name="Carey S.B."/>
            <person name="Jenkins J."/>
            <person name="Shu S."/>
            <person name="Lovell J.T."/>
            <person name="Sreedasyam A."/>
            <person name="Maumus F."/>
            <person name="Tiley G.P."/>
            <person name="Fernandez-Pozo N."/>
            <person name="Barry K."/>
            <person name="Chen C."/>
            <person name="Wang M."/>
            <person name="Lipzen A."/>
            <person name="Daum C."/>
            <person name="Saski C.A."/>
            <person name="Payton A.C."/>
            <person name="Mcbreen J.C."/>
            <person name="Conrad R.E."/>
            <person name="Kollar L.M."/>
            <person name="Olsson S."/>
            <person name="Huttunen S."/>
            <person name="Landis J.B."/>
            <person name="Wickett N.J."/>
            <person name="Johnson M.G."/>
            <person name="Rensing S.A."/>
            <person name="Grimwood J."/>
            <person name="Schmutz J."/>
            <person name="Mcdaniel S.F."/>
        </authorList>
    </citation>
    <scope>NUCLEOTIDE SEQUENCE</scope>
    <source>
        <strain evidence="1">R40</strain>
    </source>
</reference>
<sequence>MTWCSSTDFIPRMTTPPQSCELAPLSISSPCTRRDDHATVVIDYQKKTGVIERMGMQKLGCGRWRRRYGSDRHVSDMQRICRSSSRAALNAPPSGSSGTGSAKWPGLVFCIHVQKQSVTKCARASSSSPHFAVSATASCSAEAKLMGNTRG</sequence>
<accession>A0A8T0IJR7</accession>
<organism evidence="1 2">
    <name type="scientific">Ceratodon purpureus</name>
    <name type="common">Fire moss</name>
    <name type="synonym">Dicranum purpureum</name>
    <dbReference type="NCBI Taxonomy" id="3225"/>
    <lineage>
        <taxon>Eukaryota</taxon>
        <taxon>Viridiplantae</taxon>
        <taxon>Streptophyta</taxon>
        <taxon>Embryophyta</taxon>
        <taxon>Bryophyta</taxon>
        <taxon>Bryophytina</taxon>
        <taxon>Bryopsida</taxon>
        <taxon>Dicranidae</taxon>
        <taxon>Pseudoditrichales</taxon>
        <taxon>Ditrichaceae</taxon>
        <taxon>Ceratodon</taxon>
    </lineage>
</organism>
<protein>
    <submittedName>
        <fullName evidence="1">Uncharacterized protein</fullName>
    </submittedName>
</protein>